<evidence type="ECO:0000256" key="1">
    <source>
        <dbReference type="ARBA" id="ARBA00022729"/>
    </source>
</evidence>
<dbReference type="Gene3D" id="2.60.120.200">
    <property type="match status" value="1"/>
</dbReference>
<dbReference type="Pfam" id="PF18962">
    <property type="entry name" value="Por_Secre_tail"/>
    <property type="match status" value="1"/>
</dbReference>
<keyword evidence="1 2" id="KW-0732">Signal</keyword>
<comment type="caution">
    <text evidence="4">The sequence shown here is derived from an EMBL/GenBank/DDBJ whole genome shotgun (WGS) entry which is preliminary data.</text>
</comment>
<evidence type="ECO:0000313" key="5">
    <source>
        <dbReference type="Proteomes" id="UP001143543"/>
    </source>
</evidence>
<dbReference type="SUPFAM" id="SSF49265">
    <property type="entry name" value="Fibronectin type III"/>
    <property type="match status" value="1"/>
</dbReference>
<feature type="signal peptide" evidence="2">
    <location>
        <begin position="1"/>
        <end position="19"/>
    </location>
</feature>
<dbReference type="NCBIfam" id="NF038128">
    <property type="entry name" value="choice_anch_J"/>
    <property type="match status" value="1"/>
</dbReference>
<dbReference type="InterPro" id="IPR036116">
    <property type="entry name" value="FN3_sf"/>
</dbReference>
<accession>A0ABQ5MIA4</accession>
<gene>
    <name evidence="4" type="ORF">Y10_14400</name>
</gene>
<dbReference type="RefSeq" id="WP_281764687.1">
    <property type="nucleotide sequence ID" value="NZ_BRVO01000001.1"/>
</dbReference>
<dbReference type="EMBL" id="BRVO01000001">
    <property type="protein sequence ID" value="GLB49072.1"/>
    <property type="molecule type" value="Genomic_DNA"/>
</dbReference>
<keyword evidence="5" id="KW-1185">Reference proteome</keyword>
<dbReference type="Proteomes" id="UP001143543">
    <property type="component" value="Unassembled WGS sequence"/>
</dbReference>
<organism evidence="4 5">
    <name type="scientific">Neptunitalea lumnitzerae</name>
    <dbReference type="NCBI Taxonomy" id="2965509"/>
    <lineage>
        <taxon>Bacteria</taxon>
        <taxon>Pseudomonadati</taxon>
        <taxon>Bacteroidota</taxon>
        <taxon>Flavobacteriia</taxon>
        <taxon>Flavobacteriales</taxon>
        <taxon>Flavobacteriaceae</taxon>
        <taxon>Neptunitalea</taxon>
    </lineage>
</organism>
<protein>
    <recommendedName>
        <fullName evidence="3">Secretion system C-terminal sorting domain-containing protein</fullName>
    </recommendedName>
</protein>
<feature type="domain" description="Secretion system C-terminal sorting" evidence="3">
    <location>
        <begin position="301"/>
        <end position="363"/>
    </location>
</feature>
<proteinExistence type="predicted"/>
<sequence>MKKITTLLLTLLTGFSAFAQFPETFSAGTLPTGWTTFIGANGLGATNNWIINSTSYYAYVAPEALSSASDTSEDWLVTPQFTVDATDYMLSFSLANYETADKGSTLSVKVSTNSQTTISDYTNVITYTETQASAAAFATELLDLSAYAGQSVYIAFVVEQNDGDYWYVDNVNMIANATSAPLAATTPTPVDGATAVPLEYSTAGASYSQVSISWTPATTGDAPLYYEFNLGTSPTNLTSLNTTVSSPTINVYGFSDYTTYYWEVIPVNAVGPATGTSVWSFTTGTAAMSVETVKEHVFTAYPNPVSSVMHIKGAEALVKAEVYNQLGQTVLVLENEMLNQNTLDLSSLRKGIYIVKVFGEQTTESITITKE</sequence>
<dbReference type="NCBIfam" id="TIGR04183">
    <property type="entry name" value="Por_Secre_tail"/>
    <property type="match status" value="1"/>
</dbReference>
<dbReference type="InterPro" id="IPR026444">
    <property type="entry name" value="Secre_tail"/>
</dbReference>
<reference evidence="4" key="1">
    <citation type="submission" date="2022-07" db="EMBL/GenBank/DDBJ databases">
        <title>Taxonomy of Novel Oxalotrophic and Methylotrophic Bacteria.</title>
        <authorList>
            <person name="Sahin N."/>
            <person name="Tani A."/>
        </authorList>
    </citation>
    <scope>NUCLEOTIDE SEQUENCE</scope>
    <source>
        <strain evidence="4">Y10</strain>
    </source>
</reference>
<evidence type="ECO:0000256" key="2">
    <source>
        <dbReference type="SAM" id="SignalP"/>
    </source>
</evidence>
<dbReference type="Gene3D" id="2.60.40.10">
    <property type="entry name" value="Immunoglobulins"/>
    <property type="match status" value="1"/>
</dbReference>
<evidence type="ECO:0000259" key="3">
    <source>
        <dbReference type="Pfam" id="PF18962"/>
    </source>
</evidence>
<name>A0ABQ5MIA4_9FLAO</name>
<evidence type="ECO:0000313" key="4">
    <source>
        <dbReference type="EMBL" id="GLB49072.1"/>
    </source>
</evidence>
<dbReference type="InterPro" id="IPR013783">
    <property type="entry name" value="Ig-like_fold"/>
</dbReference>
<feature type="chain" id="PRO_5045830883" description="Secretion system C-terminal sorting domain-containing protein" evidence="2">
    <location>
        <begin position="20"/>
        <end position="371"/>
    </location>
</feature>